<dbReference type="InterPro" id="IPR053014">
    <property type="entry name" value="Cuticle_assoc_divergent"/>
</dbReference>
<keyword evidence="1" id="KW-1133">Transmembrane helix</keyword>
<dbReference type="Pfam" id="PF01683">
    <property type="entry name" value="EB"/>
    <property type="match status" value="1"/>
</dbReference>
<feature type="transmembrane region" description="Helical" evidence="1">
    <location>
        <begin position="40"/>
        <end position="61"/>
    </location>
</feature>
<gene>
    <name evidence="3" type="primary">Necator_chrIII.g10656</name>
    <name evidence="3" type="ORF">RB195_009891</name>
</gene>
<evidence type="ECO:0000259" key="2">
    <source>
        <dbReference type="Pfam" id="PF01683"/>
    </source>
</evidence>
<name>A0ABR1CXA1_NECAM</name>
<organism evidence="3 4">
    <name type="scientific">Necator americanus</name>
    <name type="common">Human hookworm</name>
    <dbReference type="NCBI Taxonomy" id="51031"/>
    <lineage>
        <taxon>Eukaryota</taxon>
        <taxon>Metazoa</taxon>
        <taxon>Ecdysozoa</taxon>
        <taxon>Nematoda</taxon>
        <taxon>Chromadorea</taxon>
        <taxon>Rhabditida</taxon>
        <taxon>Rhabditina</taxon>
        <taxon>Rhabditomorpha</taxon>
        <taxon>Strongyloidea</taxon>
        <taxon>Ancylostomatidae</taxon>
        <taxon>Bunostominae</taxon>
        <taxon>Necator</taxon>
    </lineage>
</organism>
<evidence type="ECO:0000256" key="1">
    <source>
        <dbReference type="SAM" id="Phobius"/>
    </source>
</evidence>
<accession>A0ABR1CXA1</accession>
<dbReference type="EMBL" id="JAVFWL010000003">
    <property type="protein sequence ID" value="KAK6742298.1"/>
    <property type="molecule type" value="Genomic_DNA"/>
</dbReference>
<keyword evidence="1" id="KW-0472">Membrane</keyword>
<sequence length="222" mass="24466">MKGHDHPPRWPCHCVCDVWSSENHVSILHSSTTYLRPRAVCGQIFVVVMQLVVAAFLLQLLHSTSSFDYHGDETGSSLVGSACSTNTDCVHGAYCRMGACNCMNSYVAVEKYCWRKISPEESGCIYDEQCGALWPGANCQSNTCKCPQPLQAAVTREGVVCHPKDECPTNGRNSLLYNRNTGTPSMCFLLNPNNQSWEFIGCDDFPEVHNCIDGLCCPTKAN</sequence>
<evidence type="ECO:0000313" key="3">
    <source>
        <dbReference type="EMBL" id="KAK6742298.1"/>
    </source>
</evidence>
<keyword evidence="4" id="KW-1185">Reference proteome</keyword>
<reference evidence="3 4" key="1">
    <citation type="submission" date="2023-08" db="EMBL/GenBank/DDBJ databases">
        <title>A Necator americanus chromosomal reference genome.</title>
        <authorList>
            <person name="Ilik V."/>
            <person name="Petrzelkova K.J."/>
            <person name="Pardy F."/>
            <person name="Fuh T."/>
            <person name="Niatou-Singa F.S."/>
            <person name="Gouil Q."/>
            <person name="Baker L."/>
            <person name="Ritchie M.E."/>
            <person name="Jex A.R."/>
            <person name="Gazzola D."/>
            <person name="Li H."/>
            <person name="Toshio Fujiwara R."/>
            <person name="Zhan B."/>
            <person name="Aroian R.V."/>
            <person name="Pafco B."/>
            <person name="Schwarz E.M."/>
        </authorList>
    </citation>
    <scope>NUCLEOTIDE SEQUENCE [LARGE SCALE GENOMIC DNA]</scope>
    <source>
        <strain evidence="3 4">Aroian</strain>
        <tissue evidence="3">Whole animal</tissue>
    </source>
</reference>
<dbReference type="PANTHER" id="PTHR46339">
    <property type="entry name" value="PROTEIN CBG15282-RELATED"/>
    <property type="match status" value="1"/>
</dbReference>
<evidence type="ECO:0000313" key="4">
    <source>
        <dbReference type="Proteomes" id="UP001303046"/>
    </source>
</evidence>
<comment type="caution">
    <text evidence="3">The sequence shown here is derived from an EMBL/GenBank/DDBJ whole genome shotgun (WGS) entry which is preliminary data.</text>
</comment>
<feature type="domain" description="EB" evidence="2">
    <location>
        <begin position="102"/>
        <end position="149"/>
    </location>
</feature>
<proteinExistence type="predicted"/>
<dbReference type="Proteomes" id="UP001303046">
    <property type="component" value="Unassembled WGS sequence"/>
</dbReference>
<dbReference type="InterPro" id="IPR006149">
    <property type="entry name" value="EB_dom"/>
</dbReference>
<keyword evidence="1" id="KW-0812">Transmembrane</keyword>
<protein>
    <recommendedName>
        <fullName evidence="2">EB domain-containing protein</fullName>
    </recommendedName>
</protein>